<dbReference type="InterPro" id="IPR036259">
    <property type="entry name" value="MFS_trans_sf"/>
</dbReference>
<evidence type="ECO:0000256" key="7">
    <source>
        <dbReference type="SAM" id="MobiDB-lite"/>
    </source>
</evidence>
<comment type="similarity">
    <text evidence="2 6">Belongs to the major facilitator superfamily. Sugar transporter (TC 2.A.1.1) family.</text>
</comment>
<dbReference type="PRINTS" id="PR00171">
    <property type="entry name" value="SUGRTRNSPORT"/>
</dbReference>
<comment type="subcellular location">
    <subcellularLocation>
        <location evidence="1">Membrane</location>
        <topology evidence="1">Multi-pass membrane protein</topology>
    </subcellularLocation>
</comment>
<dbReference type="AlphaFoldDB" id="A0AAN7YW99"/>
<dbReference type="InterPro" id="IPR020846">
    <property type="entry name" value="MFS_dom"/>
</dbReference>
<feature type="compositionally biased region" description="Polar residues" evidence="7">
    <location>
        <begin position="453"/>
        <end position="465"/>
    </location>
</feature>
<protein>
    <recommendedName>
        <fullName evidence="9">Major facilitator superfamily (MFS) profile domain-containing protein</fullName>
    </recommendedName>
</protein>
<evidence type="ECO:0000259" key="9">
    <source>
        <dbReference type="PROSITE" id="PS50850"/>
    </source>
</evidence>
<keyword evidence="11" id="KW-1185">Reference proteome</keyword>
<feature type="transmembrane region" description="Helical" evidence="8">
    <location>
        <begin position="137"/>
        <end position="158"/>
    </location>
</feature>
<feature type="transmembrane region" description="Helical" evidence="8">
    <location>
        <begin position="79"/>
        <end position="97"/>
    </location>
</feature>
<feature type="transmembrane region" description="Helical" evidence="8">
    <location>
        <begin position="293"/>
        <end position="320"/>
    </location>
</feature>
<evidence type="ECO:0000256" key="1">
    <source>
        <dbReference type="ARBA" id="ARBA00004141"/>
    </source>
</evidence>
<dbReference type="SUPFAM" id="SSF103473">
    <property type="entry name" value="MFS general substrate transporter"/>
    <property type="match status" value="1"/>
</dbReference>
<feature type="region of interest" description="Disordered" evidence="7">
    <location>
        <begin position="421"/>
        <end position="465"/>
    </location>
</feature>
<feature type="compositionally biased region" description="Basic and acidic residues" evidence="7">
    <location>
        <begin position="442"/>
        <end position="452"/>
    </location>
</feature>
<feature type="transmembrane region" description="Helical" evidence="8">
    <location>
        <begin position="326"/>
        <end position="348"/>
    </location>
</feature>
<feature type="transmembrane region" description="Helical" evidence="8">
    <location>
        <begin position="12"/>
        <end position="36"/>
    </location>
</feature>
<keyword evidence="3 8" id="KW-0812">Transmembrane</keyword>
<evidence type="ECO:0000256" key="8">
    <source>
        <dbReference type="SAM" id="Phobius"/>
    </source>
</evidence>
<evidence type="ECO:0000256" key="4">
    <source>
        <dbReference type="ARBA" id="ARBA00022989"/>
    </source>
</evidence>
<evidence type="ECO:0000313" key="11">
    <source>
        <dbReference type="Proteomes" id="UP001344447"/>
    </source>
</evidence>
<keyword evidence="5 8" id="KW-0472">Membrane</keyword>
<sequence>MKYINNISNKSWLIVSQSCYGGLIFGYATGIIVGTLDPIAIKFGASTVLKGVIVCSLLVGALIGSFAGGFAANKFGRKPLLVFTALTSIGGAIGSGLGENVATICILRFIHGLAVGTSSSVCPLMVAEMVPIKKRGIFGSFFQISITVGILIANILAYVIKGDWKLMFCLGAIPGGLLLFVSLVISESPVFLEMKSTTNNNQTNNENQNDISQQGSKYRIIFSKKMRKPMLVGVLLATLAQLTGINAFMYFSNTIFKDAGINNPEIASVALQVWNVLTTLIAIFLVDKLGRRFLLFTGSIVMTVCDLLIALFLLVLFGAAKGWTSIVFLFIFVGAFEASIGTLFWFVINEILPEDSKSIGAPIINACQWTFNTILSFFFLVVVEYLGQSTMFWIFGGIGVFCTVFLYFNLPKSLGASTNTTDDIRIPEDQQQQQPSIEELENDKKYNHKDEQTNSNEQIPAQMQA</sequence>
<evidence type="ECO:0000313" key="10">
    <source>
        <dbReference type="EMBL" id="KAK5578317.1"/>
    </source>
</evidence>
<dbReference type="GO" id="GO:0016020">
    <property type="term" value="C:membrane"/>
    <property type="evidence" value="ECO:0007669"/>
    <property type="project" value="UniProtKB-SubCell"/>
</dbReference>
<comment type="caution">
    <text evidence="10">The sequence shown here is derived from an EMBL/GenBank/DDBJ whole genome shotgun (WGS) entry which is preliminary data.</text>
</comment>
<dbReference type="PANTHER" id="PTHR48022">
    <property type="entry name" value="PLASTIDIC GLUCOSE TRANSPORTER 4"/>
    <property type="match status" value="1"/>
</dbReference>
<dbReference type="Gene3D" id="1.20.1250.20">
    <property type="entry name" value="MFS general substrate transporter like domains"/>
    <property type="match status" value="2"/>
</dbReference>
<dbReference type="EMBL" id="JAVFKY010000004">
    <property type="protein sequence ID" value="KAK5578317.1"/>
    <property type="molecule type" value="Genomic_DNA"/>
</dbReference>
<feature type="transmembrane region" description="Helical" evidence="8">
    <location>
        <begin position="48"/>
        <end position="72"/>
    </location>
</feature>
<reference evidence="10 11" key="1">
    <citation type="submission" date="2023-11" db="EMBL/GenBank/DDBJ databases">
        <title>Dfirmibasis_genome.</title>
        <authorList>
            <person name="Edelbroek B."/>
            <person name="Kjellin J."/>
            <person name="Jerlstrom-Hultqvist J."/>
            <person name="Soderbom F."/>
        </authorList>
    </citation>
    <scope>NUCLEOTIDE SEQUENCE [LARGE SCALE GENOMIC DNA]</scope>
    <source>
        <strain evidence="10 11">TNS-C-14</strain>
    </source>
</reference>
<proteinExistence type="inferred from homology"/>
<dbReference type="Pfam" id="PF00083">
    <property type="entry name" value="Sugar_tr"/>
    <property type="match status" value="1"/>
</dbReference>
<feature type="transmembrane region" description="Helical" evidence="8">
    <location>
        <begin position="164"/>
        <end position="185"/>
    </location>
</feature>
<dbReference type="InterPro" id="IPR050360">
    <property type="entry name" value="MFS_Sugar_Transporters"/>
</dbReference>
<dbReference type="PROSITE" id="PS50850">
    <property type="entry name" value="MFS"/>
    <property type="match status" value="1"/>
</dbReference>
<organism evidence="10 11">
    <name type="scientific">Dictyostelium firmibasis</name>
    <dbReference type="NCBI Taxonomy" id="79012"/>
    <lineage>
        <taxon>Eukaryota</taxon>
        <taxon>Amoebozoa</taxon>
        <taxon>Evosea</taxon>
        <taxon>Eumycetozoa</taxon>
        <taxon>Dictyostelia</taxon>
        <taxon>Dictyosteliales</taxon>
        <taxon>Dictyosteliaceae</taxon>
        <taxon>Dictyostelium</taxon>
    </lineage>
</organism>
<dbReference type="PANTHER" id="PTHR48022:SF2">
    <property type="entry name" value="PLASTIDIC GLUCOSE TRANSPORTER 4"/>
    <property type="match status" value="1"/>
</dbReference>
<evidence type="ECO:0000256" key="3">
    <source>
        <dbReference type="ARBA" id="ARBA00022692"/>
    </source>
</evidence>
<feature type="transmembrane region" description="Helical" evidence="8">
    <location>
        <begin position="369"/>
        <end position="386"/>
    </location>
</feature>
<gene>
    <name evidence="10" type="ORF">RB653_003273</name>
</gene>
<evidence type="ECO:0000256" key="2">
    <source>
        <dbReference type="ARBA" id="ARBA00010992"/>
    </source>
</evidence>
<feature type="transmembrane region" description="Helical" evidence="8">
    <location>
        <begin position="229"/>
        <end position="251"/>
    </location>
</feature>
<feature type="transmembrane region" description="Helical" evidence="8">
    <location>
        <begin position="392"/>
        <end position="410"/>
    </location>
</feature>
<evidence type="ECO:0000256" key="6">
    <source>
        <dbReference type="RuleBase" id="RU003346"/>
    </source>
</evidence>
<accession>A0AAN7YW99</accession>
<keyword evidence="6" id="KW-0813">Transport</keyword>
<feature type="domain" description="Major facilitator superfamily (MFS) profile" evidence="9">
    <location>
        <begin position="14"/>
        <end position="414"/>
    </location>
</feature>
<dbReference type="CDD" id="cd17315">
    <property type="entry name" value="MFS_GLUT_like"/>
    <property type="match status" value="1"/>
</dbReference>
<dbReference type="GO" id="GO:0005351">
    <property type="term" value="F:carbohydrate:proton symporter activity"/>
    <property type="evidence" value="ECO:0007669"/>
    <property type="project" value="TreeGrafter"/>
</dbReference>
<evidence type="ECO:0000256" key="5">
    <source>
        <dbReference type="ARBA" id="ARBA00023136"/>
    </source>
</evidence>
<dbReference type="PROSITE" id="PS00216">
    <property type="entry name" value="SUGAR_TRANSPORT_1"/>
    <property type="match status" value="1"/>
</dbReference>
<dbReference type="Proteomes" id="UP001344447">
    <property type="component" value="Unassembled WGS sequence"/>
</dbReference>
<keyword evidence="4 8" id="KW-1133">Transmembrane helix</keyword>
<dbReference type="InterPro" id="IPR005829">
    <property type="entry name" value="Sugar_transporter_CS"/>
</dbReference>
<dbReference type="InterPro" id="IPR005828">
    <property type="entry name" value="MFS_sugar_transport-like"/>
</dbReference>
<feature type="transmembrane region" description="Helical" evidence="8">
    <location>
        <begin position="109"/>
        <end position="130"/>
    </location>
</feature>
<dbReference type="NCBIfam" id="TIGR00879">
    <property type="entry name" value="SP"/>
    <property type="match status" value="1"/>
</dbReference>
<feature type="transmembrane region" description="Helical" evidence="8">
    <location>
        <begin position="266"/>
        <end position="286"/>
    </location>
</feature>
<name>A0AAN7YW99_9MYCE</name>
<dbReference type="InterPro" id="IPR003663">
    <property type="entry name" value="Sugar/inositol_transpt"/>
</dbReference>